<reference evidence="2" key="2">
    <citation type="journal article" date="2024" name="Plant">
        <title>Genomic evolution and insights into agronomic trait innovations of Sesamum species.</title>
        <authorList>
            <person name="Miao H."/>
            <person name="Wang L."/>
            <person name="Qu L."/>
            <person name="Liu H."/>
            <person name="Sun Y."/>
            <person name="Le M."/>
            <person name="Wang Q."/>
            <person name="Wei S."/>
            <person name="Zheng Y."/>
            <person name="Lin W."/>
            <person name="Duan Y."/>
            <person name="Cao H."/>
            <person name="Xiong S."/>
            <person name="Wang X."/>
            <person name="Wei L."/>
            <person name="Li C."/>
            <person name="Ma Q."/>
            <person name="Ju M."/>
            <person name="Zhao R."/>
            <person name="Li G."/>
            <person name="Mu C."/>
            <person name="Tian Q."/>
            <person name="Mei H."/>
            <person name="Zhang T."/>
            <person name="Gao T."/>
            <person name="Zhang H."/>
        </authorList>
    </citation>
    <scope>NUCLEOTIDE SEQUENCE</scope>
    <source>
        <strain evidence="2">G02</strain>
    </source>
</reference>
<feature type="compositionally biased region" description="Basic and acidic residues" evidence="1">
    <location>
        <begin position="244"/>
        <end position="262"/>
    </location>
</feature>
<evidence type="ECO:0000256" key="1">
    <source>
        <dbReference type="SAM" id="MobiDB-lite"/>
    </source>
</evidence>
<organism evidence="2">
    <name type="scientific">Sesamum radiatum</name>
    <name type="common">Black benniseed</name>
    <dbReference type="NCBI Taxonomy" id="300843"/>
    <lineage>
        <taxon>Eukaryota</taxon>
        <taxon>Viridiplantae</taxon>
        <taxon>Streptophyta</taxon>
        <taxon>Embryophyta</taxon>
        <taxon>Tracheophyta</taxon>
        <taxon>Spermatophyta</taxon>
        <taxon>Magnoliopsida</taxon>
        <taxon>eudicotyledons</taxon>
        <taxon>Gunneridae</taxon>
        <taxon>Pentapetalae</taxon>
        <taxon>asterids</taxon>
        <taxon>lamiids</taxon>
        <taxon>Lamiales</taxon>
        <taxon>Pedaliaceae</taxon>
        <taxon>Sesamum</taxon>
    </lineage>
</organism>
<dbReference type="EMBL" id="JACGWJ010000003">
    <property type="protein sequence ID" value="KAL0429882.1"/>
    <property type="molecule type" value="Genomic_DNA"/>
</dbReference>
<protein>
    <submittedName>
        <fullName evidence="2">ELF3-like protein 2</fullName>
    </submittedName>
</protein>
<comment type="caution">
    <text evidence="2">The sequence shown here is derived from an EMBL/GenBank/DDBJ whole genome shotgun (WGS) entry which is preliminary data.</text>
</comment>
<accession>A0AAW2VKA7</accession>
<dbReference type="AlphaFoldDB" id="A0AAW2VKA7"/>
<gene>
    <name evidence="2" type="ORF">Sradi_0614200</name>
</gene>
<dbReference type="GO" id="GO:2000028">
    <property type="term" value="P:regulation of photoperiodism, flowering"/>
    <property type="evidence" value="ECO:0007669"/>
    <property type="project" value="InterPro"/>
</dbReference>
<dbReference type="PANTHER" id="PTHR34281:SF24">
    <property type="entry name" value="PROTEIN EARLY FLOWERING 3-LIKE"/>
    <property type="match status" value="1"/>
</dbReference>
<name>A0AAW2VKA7_SESRA</name>
<reference evidence="2" key="1">
    <citation type="submission" date="2020-06" db="EMBL/GenBank/DDBJ databases">
        <authorList>
            <person name="Li T."/>
            <person name="Hu X."/>
            <person name="Zhang T."/>
            <person name="Song X."/>
            <person name="Zhang H."/>
            <person name="Dai N."/>
            <person name="Sheng W."/>
            <person name="Hou X."/>
            <person name="Wei L."/>
        </authorList>
    </citation>
    <scope>NUCLEOTIDE SEQUENCE</scope>
    <source>
        <strain evidence="2">G02</strain>
        <tissue evidence="2">Leaf</tissue>
    </source>
</reference>
<feature type="region of interest" description="Disordered" evidence="1">
    <location>
        <begin position="394"/>
        <end position="413"/>
    </location>
</feature>
<feature type="compositionally biased region" description="Polar residues" evidence="1">
    <location>
        <begin position="337"/>
        <end position="346"/>
    </location>
</feature>
<feature type="region of interest" description="Disordered" evidence="1">
    <location>
        <begin position="244"/>
        <end position="273"/>
    </location>
</feature>
<evidence type="ECO:0000313" key="2">
    <source>
        <dbReference type="EMBL" id="KAL0429882.1"/>
    </source>
</evidence>
<proteinExistence type="predicted"/>
<feature type="region of interest" description="Disordered" evidence="1">
    <location>
        <begin position="701"/>
        <end position="725"/>
    </location>
</feature>
<feature type="region of interest" description="Disordered" evidence="1">
    <location>
        <begin position="336"/>
        <end position="367"/>
    </location>
</feature>
<dbReference type="InterPro" id="IPR039319">
    <property type="entry name" value="ELF3-like"/>
</dbReference>
<sequence>MRLFEFGGGTPHKEVGFYQLILRKRGMKGGKDDGKPMDPLFPRLHINDADKGGPRPPPRNKMALCEQYNVHPQSSKLRPGPIPMLPLPPSNGNSSFVSQASSSNVGIAKRKVLPTSGSMPGSAHLTERYYSYCSGGVISNAPLTNSEPWMSAPANYQNPYGSANLMTKPGCNLVQPRGFSNCNNYCTQNPGDGSDIMVPSFLQSGKALNYGNLQLHPDKGKLPTFSSISSHELHDACLKLAKESRNGDQTTEHHKSLAERNNRLSQNNDNCSEKPLLISSIGDQISPEKKISEVATSTLQPNQHKKISFGDERSTLHDPYTQPRRECKILPRMKSVTDVTSGTPETATRKRCASVMDNSSHSSPRLGDCNEPTKIELINEFCEDKDCLASQVGNADKKQNTSETSMEDSIPGLDLTPEDVASVIGQRLFWKARKTIVHQQRIFSLQIFELHRLINVQRVIAGSPETLHENNFHPNKSSIQFPPINKLLYVTPLDPLPAVAKPKADTLKSDLGKDCGAEAVSGMLPLPTSIAEIGRLPQQLIPKPLPTPAPIPTDAKLAPWCFQPPPGNQWLVPVKSPSEGLIYKPYTGPCFPPVGFMTPVYGNCTPISLSTMGGTTYGVPAPNEQGIGHFYSTSLGQGYFQPYPMPLINASGLNPEVEQMISSARVQLAEPDKDSSTSNANFALPCQSPCKASSQQSAVVSGCGGNLHRHKGSDGQCSSATSPAERLEGEGLSLFPTTPSSQALRDQSKVKVIKVVPHNRKSAPESAARIFQSIQEERKKHE</sequence>
<dbReference type="PANTHER" id="PTHR34281">
    <property type="entry name" value="PROTEIN EARLY FLOWERING 3"/>
    <property type="match status" value="1"/>
</dbReference>